<sequence length="120" mass="13331">MRGLHSPKAKLQPFLGNQRHFERILEITCGEYCLIQPLKPTSGPLFQTDFTSPDAILQIGKIKASEFAEKYLCCVPYLSTVAPHGCRVQVCIPSDSSCPIGRTASSQQHMVGNLTELQRR</sequence>
<reference evidence="1" key="1">
    <citation type="submission" date="2020-08" db="EMBL/GenBank/DDBJ databases">
        <title>Multicomponent nature underlies the extraordinary mechanical properties of spider dragline silk.</title>
        <authorList>
            <person name="Kono N."/>
            <person name="Nakamura H."/>
            <person name="Mori M."/>
            <person name="Yoshida Y."/>
            <person name="Ohtoshi R."/>
            <person name="Malay A.D."/>
            <person name="Moran D.A.P."/>
            <person name="Tomita M."/>
            <person name="Numata K."/>
            <person name="Arakawa K."/>
        </authorList>
    </citation>
    <scope>NUCLEOTIDE SEQUENCE</scope>
</reference>
<organism evidence="1 2">
    <name type="scientific">Nephila pilipes</name>
    <name type="common">Giant wood spider</name>
    <name type="synonym">Nephila maculata</name>
    <dbReference type="NCBI Taxonomy" id="299642"/>
    <lineage>
        <taxon>Eukaryota</taxon>
        <taxon>Metazoa</taxon>
        <taxon>Ecdysozoa</taxon>
        <taxon>Arthropoda</taxon>
        <taxon>Chelicerata</taxon>
        <taxon>Arachnida</taxon>
        <taxon>Araneae</taxon>
        <taxon>Araneomorphae</taxon>
        <taxon>Entelegynae</taxon>
        <taxon>Araneoidea</taxon>
        <taxon>Nephilidae</taxon>
        <taxon>Nephila</taxon>
    </lineage>
</organism>
<proteinExistence type="predicted"/>
<keyword evidence="2" id="KW-1185">Reference proteome</keyword>
<protein>
    <submittedName>
        <fullName evidence="1">Uncharacterized protein</fullName>
    </submittedName>
</protein>
<comment type="caution">
    <text evidence="1">The sequence shown here is derived from an EMBL/GenBank/DDBJ whole genome shotgun (WGS) entry which is preliminary data.</text>
</comment>
<dbReference type="Proteomes" id="UP000887013">
    <property type="component" value="Unassembled WGS sequence"/>
</dbReference>
<evidence type="ECO:0000313" key="2">
    <source>
        <dbReference type="Proteomes" id="UP000887013"/>
    </source>
</evidence>
<accession>A0A8X6ISQ8</accession>
<dbReference type="AlphaFoldDB" id="A0A8X6ISQ8"/>
<evidence type="ECO:0000313" key="1">
    <source>
        <dbReference type="EMBL" id="GFS58387.1"/>
    </source>
</evidence>
<name>A0A8X6ISQ8_NEPPI</name>
<dbReference type="EMBL" id="BMAW01047005">
    <property type="protein sequence ID" value="GFS58387.1"/>
    <property type="molecule type" value="Genomic_DNA"/>
</dbReference>
<gene>
    <name evidence="1" type="ORF">NPIL_419951</name>
</gene>